<dbReference type="Proteomes" id="UP000326924">
    <property type="component" value="Unassembled WGS sequence"/>
</dbReference>
<evidence type="ECO:0000313" key="3">
    <source>
        <dbReference type="Proteomes" id="UP000326924"/>
    </source>
</evidence>
<dbReference type="InParanoid" id="A0A5J5ES66"/>
<sequence>DDEICHRHHHRQSITSTVSITCSDRDEEDLPSHMDHIEGEIESTIAMEPMAPSMLVPLVDRCEEMQDLLAHLANQAWVKLVQNTISAETYEQKCLRLWTETSREQMPDLEWLMRSKALLSKKGCGGICDGRLWNEFCGMVGWDSGAPLEEIDMLRHRESRESLDSTSSGKMSSIAEEEEQPG</sequence>
<gene>
    <name evidence="2" type="ORF">FN846DRAFT_754029</name>
</gene>
<comment type="caution">
    <text evidence="2">The sequence shown here is derived from an EMBL/GenBank/DDBJ whole genome shotgun (WGS) entry which is preliminary data.</text>
</comment>
<feature type="region of interest" description="Disordered" evidence="1">
    <location>
        <begin position="157"/>
        <end position="182"/>
    </location>
</feature>
<organism evidence="2 3">
    <name type="scientific">Sphaerosporella brunnea</name>
    <dbReference type="NCBI Taxonomy" id="1250544"/>
    <lineage>
        <taxon>Eukaryota</taxon>
        <taxon>Fungi</taxon>
        <taxon>Dikarya</taxon>
        <taxon>Ascomycota</taxon>
        <taxon>Pezizomycotina</taxon>
        <taxon>Pezizomycetes</taxon>
        <taxon>Pezizales</taxon>
        <taxon>Pyronemataceae</taxon>
        <taxon>Sphaerosporella</taxon>
    </lineage>
</organism>
<keyword evidence="3" id="KW-1185">Reference proteome</keyword>
<dbReference type="OrthoDB" id="5380236at2759"/>
<accession>A0A5J5ES66</accession>
<dbReference type="EMBL" id="VXIS01000145">
    <property type="protein sequence ID" value="KAA8901372.1"/>
    <property type="molecule type" value="Genomic_DNA"/>
</dbReference>
<protein>
    <submittedName>
        <fullName evidence="2">Uncharacterized protein</fullName>
    </submittedName>
</protein>
<feature type="non-terminal residue" evidence="2">
    <location>
        <position position="182"/>
    </location>
</feature>
<evidence type="ECO:0000256" key="1">
    <source>
        <dbReference type="SAM" id="MobiDB-lite"/>
    </source>
</evidence>
<dbReference type="AlphaFoldDB" id="A0A5J5ES66"/>
<name>A0A5J5ES66_9PEZI</name>
<proteinExistence type="predicted"/>
<evidence type="ECO:0000313" key="2">
    <source>
        <dbReference type="EMBL" id="KAA8901372.1"/>
    </source>
</evidence>
<reference evidence="2 3" key="1">
    <citation type="submission" date="2019-09" db="EMBL/GenBank/DDBJ databases">
        <title>Draft genome of the ectomycorrhizal ascomycete Sphaerosporella brunnea.</title>
        <authorList>
            <consortium name="DOE Joint Genome Institute"/>
            <person name="Benucci G.M."/>
            <person name="Marozzi G."/>
            <person name="Antonielli L."/>
            <person name="Sanchez S."/>
            <person name="Marco P."/>
            <person name="Wang X."/>
            <person name="Falini L.B."/>
            <person name="Barry K."/>
            <person name="Haridas S."/>
            <person name="Lipzen A."/>
            <person name="Labutti K."/>
            <person name="Grigoriev I.V."/>
            <person name="Murat C."/>
            <person name="Martin F."/>
            <person name="Albertini E."/>
            <person name="Donnini D."/>
            <person name="Bonito G."/>
        </authorList>
    </citation>
    <scope>NUCLEOTIDE SEQUENCE [LARGE SCALE GENOMIC DNA]</scope>
    <source>
        <strain evidence="2 3">Sb_GMNB300</strain>
    </source>
</reference>
<feature type="non-terminal residue" evidence="2">
    <location>
        <position position="1"/>
    </location>
</feature>